<keyword evidence="2" id="KW-1185">Reference proteome</keyword>
<reference evidence="1 2" key="1">
    <citation type="submission" date="2019-05" db="EMBL/GenBank/DDBJ databases">
        <title>Another draft genome of Portunus trituberculatus and its Hox gene families provides insights of decapod evolution.</title>
        <authorList>
            <person name="Jeong J.-H."/>
            <person name="Song I."/>
            <person name="Kim S."/>
            <person name="Choi T."/>
            <person name="Kim D."/>
            <person name="Ryu S."/>
            <person name="Kim W."/>
        </authorList>
    </citation>
    <scope>NUCLEOTIDE SEQUENCE [LARGE SCALE GENOMIC DNA]</scope>
    <source>
        <tissue evidence="1">Muscle</tissue>
    </source>
</reference>
<organism evidence="1 2">
    <name type="scientific">Portunus trituberculatus</name>
    <name type="common">Swimming crab</name>
    <name type="synonym">Neptunus trituberculatus</name>
    <dbReference type="NCBI Taxonomy" id="210409"/>
    <lineage>
        <taxon>Eukaryota</taxon>
        <taxon>Metazoa</taxon>
        <taxon>Ecdysozoa</taxon>
        <taxon>Arthropoda</taxon>
        <taxon>Crustacea</taxon>
        <taxon>Multicrustacea</taxon>
        <taxon>Malacostraca</taxon>
        <taxon>Eumalacostraca</taxon>
        <taxon>Eucarida</taxon>
        <taxon>Decapoda</taxon>
        <taxon>Pleocyemata</taxon>
        <taxon>Brachyura</taxon>
        <taxon>Eubrachyura</taxon>
        <taxon>Portunoidea</taxon>
        <taxon>Portunidae</taxon>
        <taxon>Portuninae</taxon>
        <taxon>Portunus</taxon>
    </lineage>
</organism>
<evidence type="ECO:0000313" key="1">
    <source>
        <dbReference type="EMBL" id="MPC71942.1"/>
    </source>
</evidence>
<protein>
    <submittedName>
        <fullName evidence="1">Uncharacterized protein</fullName>
    </submittedName>
</protein>
<dbReference type="Proteomes" id="UP000324222">
    <property type="component" value="Unassembled WGS sequence"/>
</dbReference>
<name>A0A5B7HKZ1_PORTR</name>
<dbReference type="AlphaFoldDB" id="A0A5B7HKZ1"/>
<proteinExistence type="predicted"/>
<comment type="caution">
    <text evidence="1">The sequence shown here is derived from an EMBL/GenBank/DDBJ whole genome shotgun (WGS) entry which is preliminary data.</text>
</comment>
<sequence length="79" mass="8503">MMLMLTLFLAPPSSPPPHTPFPFFSVKVGGKGKCGAAPPPLPSAWPYRSSPSPAAPTITVFDPEEGEAVRGRWLWGRDL</sequence>
<accession>A0A5B7HKZ1</accession>
<gene>
    <name evidence="1" type="ORF">E2C01_066234</name>
</gene>
<dbReference type="EMBL" id="VSRR010033812">
    <property type="protein sequence ID" value="MPC71942.1"/>
    <property type="molecule type" value="Genomic_DNA"/>
</dbReference>
<evidence type="ECO:0000313" key="2">
    <source>
        <dbReference type="Proteomes" id="UP000324222"/>
    </source>
</evidence>